<dbReference type="Pfam" id="PF06748">
    <property type="entry name" value="DUF1217"/>
    <property type="match status" value="1"/>
</dbReference>
<dbReference type="InterPro" id="IPR010626">
    <property type="entry name" value="DUF1217"/>
</dbReference>
<comment type="caution">
    <text evidence="1">The sequence shown here is derived from an EMBL/GenBank/DDBJ whole genome shotgun (WGS) entry which is preliminary data.</text>
</comment>
<evidence type="ECO:0000313" key="2">
    <source>
        <dbReference type="Proteomes" id="UP000279673"/>
    </source>
</evidence>
<dbReference type="Proteomes" id="UP000279673">
    <property type="component" value="Unassembled WGS sequence"/>
</dbReference>
<dbReference type="AlphaFoldDB" id="A0A421BM58"/>
<accession>A0A421BM58</accession>
<dbReference type="EMBL" id="RCHI01000012">
    <property type="protein sequence ID" value="RLL64021.1"/>
    <property type="molecule type" value="Genomic_DNA"/>
</dbReference>
<evidence type="ECO:0000313" key="1">
    <source>
        <dbReference type="EMBL" id="RLL64021.1"/>
    </source>
</evidence>
<dbReference type="RefSeq" id="WP_121534008.1">
    <property type="nucleotide sequence ID" value="NZ_RCHI01000012.1"/>
</dbReference>
<organism evidence="1 2">
    <name type="scientific">Paenirhodobacter hankyongi</name>
    <dbReference type="NCBI Taxonomy" id="2294033"/>
    <lineage>
        <taxon>Bacteria</taxon>
        <taxon>Pseudomonadati</taxon>
        <taxon>Pseudomonadota</taxon>
        <taxon>Alphaproteobacteria</taxon>
        <taxon>Rhodobacterales</taxon>
        <taxon>Rhodobacter group</taxon>
        <taxon>Paenirhodobacter</taxon>
    </lineage>
</organism>
<proteinExistence type="predicted"/>
<gene>
    <name evidence="1" type="ORF">DYS74_12395</name>
</gene>
<name>A0A421BM58_9RHOB</name>
<dbReference type="SUPFAM" id="SSF158837">
    <property type="entry name" value="AGR C 984p-like"/>
    <property type="match status" value="1"/>
</dbReference>
<reference evidence="1 2" key="1">
    <citation type="submission" date="2018-10" db="EMBL/GenBank/DDBJ databases">
        <title>Rhodobacter sp . BO-81.</title>
        <authorList>
            <person name="Im W.T."/>
        </authorList>
    </citation>
    <scope>NUCLEOTIDE SEQUENCE [LARGE SCALE GENOMIC DNA]</scope>
    <source>
        <strain evidence="1 2">BO-81</strain>
    </source>
</reference>
<dbReference type="InterPro" id="IPR023157">
    <property type="entry name" value="AGR-C-984p-like_sf"/>
</dbReference>
<dbReference type="Gene3D" id="1.10.3700.10">
    <property type="entry name" value="AGR C 984p-like"/>
    <property type="match status" value="1"/>
</dbReference>
<keyword evidence="2" id="KW-1185">Reference proteome</keyword>
<protein>
    <submittedName>
        <fullName evidence="1">DUF1217 domain-containing protein</fullName>
    </submittedName>
</protein>
<sequence length="262" mass="28906">MSYTPILPFSGYAGWSLLNRTMERQMTAFTASQDIQRSETYFREKIGSIKTAEDLVADRRLLTVALGAFGLEGDINNKHFILKVLNEGTLEPGSLANALSDKSYFKLSEAFGFGDFSVPRTQLSDFADEILQKYESRQFEAAVGETDDSLRLALSARRELPEIAAKQSTQRAGWYAVIGSRPMSSYLQTALGLPSQVASLDVDQQVEIYRQKAFEVLGSSDLSVLAASDSLEKLNRLYFARVQIAEVSFTSPAAVALTLLQS</sequence>